<protein>
    <submittedName>
        <fullName evidence="1">Uncharacterized protein</fullName>
    </submittedName>
</protein>
<comment type="caution">
    <text evidence="1">The sequence shown here is derived from an EMBL/GenBank/DDBJ whole genome shotgun (WGS) entry which is preliminary data.</text>
</comment>
<dbReference type="EMBL" id="CATQJA010002645">
    <property type="protein sequence ID" value="CAJ0576767.1"/>
    <property type="molecule type" value="Genomic_DNA"/>
</dbReference>
<sequence length="1150" mass="130946">MSSDGFEGWDLKYMANDVYLLTLERFYLWSSVTRKVSSVALPIRGCIDGPKNRIHAIVSDYRNDFNADVFVVVDADPTITQYVLPNPAVTAPLYVEGVHYNPVCFWGSSELTHQTIPITSYMITNLVTCKMSVCIDGRSFMKRGEPSHLGELENGFLEGDPLLKLWRYQPGAQRITAKGPLHLDILNALDKDEATVSIERHSKFSRIDERYLSAWDQKFNVYAVHVEGTNWVEVISEKQLYIPLSQVEEDGCIDGWDLAAVNGHVFLLTHTRLYHFDTTTIKIDVLALPVKGVTKGPQHRMFTTSYHLEAIDGRRPTVDIVVAVDDLLILYAVQSTTNQLACLQMHNPGVGRITVLAPGRDFWVAGPKGIASGLRSSRIRDDHIHFRYLAGDVTLPTELPAFERNDLRQVYPVPGGDRICLYNGNLVRYSYAYWARQLYRPPLPKGPYAYFLDANTEKMSFLILTKSKQCAYVELSHHSLGWQVDMECDAPVFMATIDYEPFCSYHTPHFWYFDNAANLEQDRPKINQPFRFLSINRRNCQIIIYMDSGLFIPRSAFSPRDLPADSSPDFKVVKVACIVTPLVNRIIVATEHFLLMETRSGYIEVHVIDKMSRLSQTPSNESTDPISEDNIRGRKIVDMAVSAHSHDIIVLLECGYVVHYEWGLTTLFQVAYRQGRWKSLNGMSIARSFLGIGYFGVLPSTKVFGYAERIMDDGRKILVAAIETVFNDDEVLVVHLQDLRETASLNSDLLSLWHNDDRHEKLLLSVQNPRSLQDVSWVLPMISRTYLRAPLITYKIKKIVAEPMDEFGFSLLAVIGTGLTLLVYQPELEKLTVLNEHFPRYPCVDVAFSMVRKVEVEGKTCIRGFIILSTEADIELLDFLFKGDPTVKDWATKQPVGTPQAPILRRRVMNVGPRICKLYVPTTYETLRHQRLAIFYVACCPKNERDFFIGALVVTEAPLSKKPGVKPQMRRSHERIPCVGTFQPGQEFQLMLKRIPDVVCPTVQVYYRLSTDPERFKFGTWDLKAKTLVFDKEVAAFESVEDNGKIYSLKWQGSYYSVKTRLVDPKRQLPSAAESGTTFYLHQQDGAFGWLSPKKTNGKQNFFPDKCLTERAKRADLQKWAPILRNHAVLYNEDQMHIIRACPCLSNKIG</sequence>
<proteinExistence type="predicted"/>
<organism evidence="1 2">
    <name type="scientific">Mesorhabditis spiculigera</name>
    <dbReference type="NCBI Taxonomy" id="96644"/>
    <lineage>
        <taxon>Eukaryota</taxon>
        <taxon>Metazoa</taxon>
        <taxon>Ecdysozoa</taxon>
        <taxon>Nematoda</taxon>
        <taxon>Chromadorea</taxon>
        <taxon>Rhabditida</taxon>
        <taxon>Rhabditina</taxon>
        <taxon>Rhabditomorpha</taxon>
        <taxon>Rhabditoidea</taxon>
        <taxon>Rhabditidae</taxon>
        <taxon>Mesorhabditinae</taxon>
        <taxon>Mesorhabditis</taxon>
    </lineage>
</organism>
<reference evidence="1" key="1">
    <citation type="submission" date="2023-06" db="EMBL/GenBank/DDBJ databases">
        <authorList>
            <person name="Delattre M."/>
        </authorList>
    </citation>
    <scope>NUCLEOTIDE SEQUENCE</scope>
    <source>
        <strain evidence="1">AF72</strain>
    </source>
</reference>
<evidence type="ECO:0000313" key="1">
    <source>
        <dbReference type="EMBL" id="CAJ0576767.1"/>
    </source>
</evidence>
<dbReference type="Proteomes" id="UP001177023">
    <property type="component" value="Unassembled WGS sequence"/>
</dbReference>
<accession>A0AA36G261</accession>
<dbReference type="AlphaFoldDB" id="A0AA36G261"/>
<name>A0AA36G261_9BILA</name>
<keyword evidence="2" id="KW-1185">Reference proteome</keyword>
<evidence type="ECO:0000313" key="2">
    <source>
        <dbReference type="Proteomes" id="UP001177023"/>
    </source>
</evidence>
<feature type="non-terminal residue" evidence="1">
    <location>
        <position position="1"/>
    </location>
</feature>
<gene>
    <name evidence="1" type="ORF">MSPICULIGERA_LOCUS15054</name>
</gene>